<feature type="region of interest" description="Disordered" evidence="1">
    <location>
        <begin position="364"/>
        <end position="436"/>
    </location>
</feature>
<dbReference type="PANTHER" id="PTHR13056:SF0">
    <property type="entry name" value="VACUOLAR FUSION PROTEIN CCZ1 HOMOLOG-RELATED"/>
    <property type="match status" value="1"/>
</dbReference>
<feature type="compositionally biased region" description="Polar residues" evidence="1">
    <location>
        <begin position="570"/>
        <end position="584"/>
    </location>
</feature>
<feature type="region of interest" description="Disordered" evidence="1">
    <location>
        <begin position="301"/>
        <end position="338"/>
    </location>
</feature>
<feature type="compositionally biased region" description="Low complexity" evidence="1">
    <location>
        <begin position="424"/>
        <end position="436"/>
    </location>
</feature>
<gene>
    <name evidence="2" type="ORF">SRS1_15053</name>
</gene>
<feature type="region of interest" description="Disordered" evidence="1">
    <location>
        <begin position="44"/>
        <end position="69"/>
    </location>
</feature>
<feature type="compositionally biased region" description="Basic and acidic residues" evidence="1">
    <location>
        <begin position="383"/>
        <end position="398"/>
    </location>
</feature>
<dbReference type="PANTHER" id="PTHR13056">
    <property type="entry name" value="VACUOLAR FUSION PROTEIN CCZ1 HOMOLOG-RELATED"/>
    <property type="match status" value="1"/>
</dbReference>
<feature type="region of interest" description="Disordered" evidence="1">
    <location>
        <begin position="501"/>
        <end position="521"/>
    </location>
</feature>
<sequence>MSFLPSFSSLSAPSTSTATSSSQLTFKPASLSYFTIFCPALKPPKHKRSDEWRTDAASAAEEEDDEDARETAREAAQILFYTSRARAALKDRMLRQIGVAKGMIEFCSMVSKPGGTGSGTAEEGSTKGRSWNVHSSKRRMILVEVEAGVWVHASIDLPYTARAAADPRAKVAREHHDALLPDVWLEESIRRAWSDWVLLNGCPAHILSQKAGRAGLERSLEKYFSVWAWSWDLELATNADVAQRSSLFSECVEGFPVVPRAPRAKLVQLMQSDAAQSMQRGKHGERDMVILSETSMLWPPTDAGCFDSEDEHDDGDGSNTSLKRSKSKRSTSDSATIDAQTKAELLRRVVSHLTGLEKERDLIRAASASSTSDGRKRGTSGAIRERGSTSGNGRRDMRNGLLSAGAGTSKRRVVSSPIVQQQRATSASSVASSTTSEASKWSNWGSVFSGLGKLGFRGNADDSKAADVGAEPEEAADSSVVTADLSVGADTSAVEAVIPCSSSPIEAPPSSKDACDTDGAEASSPLQLFQQRLADAIPIQEAGGKMWNGAELAFRGISASLGLASSSASNGPQTQADTSGTSAPSKPAPAQEGDVSERYRFADASFDTNGADADASVVTKVSILEPEVDVSELAEALGAEEGVQEVSTTEAVSVQEDYGADLVVSKAGKEPEQEVKPKLKLDTATVATPVDAATRDPISPSNETRASDGASIRTSASAKAFPSISVTSAAWYNTKALRSDAAVTTSSPKLPTAASIFGSSSAAHDKPASERKDTPEAFDTSLGGVSVQSEHHDFELDGWGHEQPQPFQTFRCYVGSSDVPLSHESVELLQDHPFACAEYRVSFTTRRLLTMVLIERVPSCTGSSLATQRSDPSEALEDVWQLLRRVQRMLNDHARVGAAKQDDASAVRFLHLDGATLTFQSSLEDAAATEAAAKMDEDVAVVAESHCVGAMEMMRRHGVVETFSRSSHGKTWTASRVGKAVERGRANETYMVLAGKKISIVDCDTELRRLANQYPSFGL</sequence>
<dbReference type="Proteomes" id="UP000239563">
    <property type="component" value="Chromosome XII"/>
</dbReference>
<feature type="region of interest" description="Disordered" evidence="1">
    <location>
        <begin position="1"/>
        <end position="21"/>
    </location>
</feature>
<reference evidence="2 3" key="1">
    <citation type="submission" date="2017-02" db="EMBL/GenBank/DDBJ databases">
        <authorList>
            <person name="Peterson S.W."/>
        </authorList>
    </citation>
    <scope>NUCLEOTIDE SEQUENCE [LARGE SCALE GENOMIC DNA]</scope>
    <source>
        <strain evidence="2 3">SRS1_H2-8</strain>
    </source>
</reference>
<dbReference type="EMBL" id="LT795065">
    <property type="protein sequence ID" value="SJX64412.1"/>
    <property type="molecule type" value="Genomic_DNA"/>
</dbReference>
<feature type="compositionally biased region" description="Basic and acidic residues" evidence="1">
    <location>
        <begin position="763"/>
        <end position="775"/>
    </location>
</feature>
<feature type="region of interest" description="Disordered" evidence="1">
    <location>
        <begin position="564"/>
        <end position="595"/>
    </location>
</feature>
<dbReference type="AlphaFoldDB" id="A0A2N8UI79"/>
<proteinExistence type="predicted"/>
<dbReference type="GO" id="GO:0035658">
    <property type="term" value="C:Mon1-Ccz1 complex"/>
    <property type="evidence" value="ECO:0007669"/>
    <property type="project" value="InterPro"/>
</dbReference>
<dbReference type="GO" id="GO:0016192">
    <property type="term" value="P:vesicle-mediated transport"/>
    <property type="evidence" value="ECO:0007669"/>
    <property type="project" value="InterPro"/>
</dbReference>
<evidence type="ECO:0000313" key="2">
    <source>
        <dbReference type="EMBL" id="SJX64412.1"/>
    </source>
</evidence>
<evidence type="ECO:0000313" key="3">
    <source>
        <dbReference type="Proteomes" id="UP000239563"/>
    </source>
</evidence>
<evidence type="ECO:0000256" key="1">
    <source>
        <dbReference type="SAM" id="MobiDB-lite"/>
    </source>
</evidence>
<organism evidence="2 3">
    <name type="scientific">Sporisorium reilianum f. sp. reilianum</name>
    <dbReference type="NCBI Taxonomy" id="72559"/>
    <lineage>
        <taxon>Eukaryota</taxon>
        <taxon>Fungi</taxon>
        <taxon>Dikarya</taxon>
        <taxon>Basidiomycota</taxon>
        <taxon>Ustilaginomycotina</taxon>
        <taxon>Ustilaginomycetes</taxon>
        <taxon>Ustilaginales</taxon>
        <taxon>Ustilaginaceae</taxon>
        <taxon>Sporisorium</taxon>
    </lineage>
</organism>
<accession>A0A2N8UI79</accession>
<evidence type="ECO:0008006" key="4">
    <source>
        <dbReference type="Google" id="ProtNLM"/>
    </source>
</evidence>
<feature type="compositionally biased region" description="Acidic residues" evidence="1">
    <location>
        <begin position="307"/>
        <end position="316"/>
    </location>
</feature>
<protein>
    <recommendedName>
        <fullName evidence="4">CCZ1/INTU/HSP4 first Longin domain-containing protein</fullName>
    </recommendedName>
</protein>
<dbReference type="InterPro" id="IPR013176">
    <property type="entry name" value="Ccz1"/>
</dbReference>
<feature type="region of interest" description="Disordered" evidence="1">
    <location>
        <begin position="754"/>
        <end position="780"/>
    </location>
</feature>
<name>A0A2N8UI79_9BASI</name>